<dbReference type="CDD" id="cd03443">
    <property type="entry name" value="PaaI_thioesterase"/>
    <property type="match status" value="1"/>
</dbReference>
<evidence type="ECO:0000313" key="4">
    <source>
        <dbReference type="Proteomes" id="UP000253940"/>
    </source>
</evidence>
<dbReference type="InterPro" id="IPR029069">
    <property type="entry name" value="HotDog_dom_sf"/>
</dbReference>
<dbReference type="NCBIfam" id="TIGR00369">
    <property type="entry name" value="unchar_dom_1"/>
    <property type="match status" value="1"/>
</dbReference>
<sequence>MDDLQAFAQTILKSQPFSQLLGAELIRFESGKAELALRLTDTLKQQHGFAHGGVVSYLADNALTFAGGSVLGDAVTSEFKINYLRPAIGERLIARAESLHAGKQQAVCKCEIYAVDAQGVEKLCAVAQGTIVKV</sequence>
<dbReference type="PANTHER" id="PTHR42856">
    <property type="entry name" value="ACYL-COENZYME A THIOESTERASE PAAI"/>
    <property type="match status" value="1"/>
</dbReference>
<evidence type="ECO:0000313" key="3">
    <source>
        <dbReference type="EMBL" id="AXI04733.1"/>
    </source>
</evidence>
<reference evidence="3 4" key="1">
    <citation type="submission" date="2018-07" db="EMBL/GenBank/DDBJ databases">
        <title>Genome sequencing of Moraxellaceae gen. HYN0046.</title>
        <authorList>
            <person name="Kim M."/>
            <person name="Yi H."/>
        </authorList>
    </citation>
    <scope>NUCLEOTIDE SEQUENCE [LARGE SCALE GENOMIC DNA]</scope>
    <source>
        <strain evidence="3 4">HYN0046</strain>
    </source>
</reference>
<dbReference type="RefSeq" id="WP_114900797.1">
    <property type="nucleotide sequence ID" value="NZ_CP031222.1"/>
</dbReference>
<dbReference type="Pfam" id="PF03061">
    <property type="entry name" value="4HBT"/>
    <property type="match status" value="1"/>
</dbReference>
<name>A0A345PBS4_9GAMM</name>
<dbReference type="InterPro" id="IPR003736">
    <property type="entry name" value="PAAI_dom"/>
</dbReference>
<keyword evidence="4" id="KW-1185">Reference proteome</keyword>
<dbReference type="Proteomes" id="UP000253940">
    <property type="component" value="Chromosome"/>
</dbReference>
<proteinExistence type="predicted"/>
<protein>
    <submittedName>
        <fullName evidence="3">PaaI family thioesterase</fullName>
    </submittedName>
</protein>
<evidence type="ECO:0000256" key="1">
    <source>
        <dbReference type="ARBA" id="ARBA00022801"/>
    </source>
</evidence>
<dbReference type="SUPFAM" id="SSF54637">
    <property type="entry name" value="Thioesterase/thiol ester dehydrase-isomerase"/>
    <property type="match status" value="1"/>
</dbReference>
<dbReference type="GO" id="GO:0016289">
    <property type="term" value="F:acyl-CoA hydrolase activity"/>
    <property type="evidence" value="ECO:0007669"/>
    <property type="project" value="UniProtKB-ARBA"/>
</dbReference>
<accession>A0A345PBS4</accession>
<organism evidence="3 4">
    <name type="scientific">Aquirhabdus parva</name>
    <dbReference type="NCBI Taxonomy" id="2283318"/>
    <lineage>
        <taxon>Bacteria</taxon>
        <taxon>Pseudomonadati</taxon>
        <taxon>Pseudomonadota</taxon>
        <taxon>Gammaproteobacteria</taxon>
        <taxon>Moraxellales</taxon>
        <taxon>Moraxellaceae</taxon>
        <taxon>Aquirhabdus</taxon>
    </lineage>
</organism>
<feature type="domain" description="Thioesterase" evidence="2">
    <location>
        <begin position="47"/>
        <end position="116"/>
    </location>
</feature>
<keyword evidence="1" id="KW-0378">Hydrolase</keyword>
<dbReference type="InterPro" id="IPR052723">
    <property type="entry name" value="Acyl-CoA_thioesterase_PaaI"/>
</dbReference>
<dbReference type="AlphaFoldDB" id="A0A345PBS4"/>
<evidence type="ECO:0000259" key="2">
    <source>
        <dbReference type="Pfam" id="PF03061"/>
    </source>
</evidence>
<dbReference type="InterPro" id="IPR006683">
    <property type="entry name" value="Thioestr_dom"/>
</dbReference>
<dbReference type="OrthoDB" id="4565299at2"/>
<dbReference type="PANTHER" id="PTHR42856:SF1">
    <property type="entry name" value="ACYL-COENZYME A THIOESTERASE PAAI"/>
    <property type="match status" value="1"/>
</dbReference>
<dbReference type="KEGG" id="mbah:HYN46_15100"/>
<gene>
    <name evidence="3" type="ORF">HYN46_15100</name>
</gene>
<dbReference type="EMBL" id="CP031222">
    <property type="protein sequence ID" value="AXI04733.1"/>
    <property type="molecule type" value="Genomic_DNA"/>
</dbReference>
<dbReference type="Gene3D" id="3.10.129.10">
    <property type="entry name" value="Hotdog Thioesterase"/>
    <property type="match status" value="1"/>
</dbReference>